<accession>A0A1G6CMI0</accession>
<evidence type="ECO:0000256" key="5">
    <source>
        <dbReference type="ARBA" id="ARBA00022989"/>
    </source>
</evidence>
<dbReference type="SUPFAM" id="SSF116726">
    <property type="entry name" value="TrkA C-terminal domain-like"/>
    <property type="match status" value="2"/>
</dbReference>
<feature type="transmembrane region" description="Helical" evidence="7">
    <location>
        <begin position="135"/>
        <end position="159"/>
    </location>
</feature>
<name>A0A1G6CMI0_9GAMM</name>
<evidence type="ECO:0000256" key="2">
    <source>
        <dbReference type="ARBA" id="ARBA00022448"/>
    </source>
</evidence>
<keyword evidence="5 7" id="KW-1133">Transmembrane helix</keyword>
<dbReference type="PROSITE" id="PS51202">
    <property type="entry name" value="RCK_C"/>
    <property type="match status" value="2"/>
</dbReference>
<keyword evidence="6 7" id="KW-0472">Membrane</keyword>
<dbReference type="Pfam" id="PF02080">
    <property type="entry name" value="TrkA_C"/>
    <property type="match status" value="2"/>
</dbReference>
<dbReference type="Pfam" id="PF03600">
    <property type="entry name" value="CitMHS"/>
    <property type="match status" value="1"/>
</dbReference>
<feature type="transmembrane region" description="Helical" evidence="7">
    <location>
        <begin position="179"/>
        <end position="199"/>
    </location>
</feature>
<feature type="transmembrane region" description="Helical" evidence="7">
    <location>
        <begin position="506"/>
        <end position="524"/>
    </location>
</feature>
<feature type="transmembrane region" description="Helical" evidence="7">
    <location>
        <begin position="51"/>
        <end position="70"/>
    </location>
</feature>
<evidence type="ECO:0000256" key="1">
    <source>
        <dbReference type="ARBA" id="ARBA00004141"/>
    </source>
</evidence>
<comment type="subcellular location">
    <subcellularLocation>
        <location evidence="1">Membrane</location>
        <topology evidence="1">Multi-pass membrane protein</topology>
    </subcellularLocation>
</comment>
<dbReference type="InterPro" id="IPR004680">
    <property type="entry name" value="Cit_transptr-like_dom"/>
</dbReference>
<evidence type="ECO:0000256" key="6">
    <source>
        <dbReference type="ARBA" id="ARBA00023136"/>
    </source>
</evidence>
<dbReference type="OrthoDB" id="9809303at2"/>
<dbReference type="EMBL" id="FMXN01000006">
    <property type="protein sequence ID" value="SDB34089.1"/>
    <property type="molecule type" value="Genomic_DNA"/>
</dbReference>
<dbReference type="InterPro" id="IPR036721">
    <property type="entry name" value="RCK_C_sf"/>
</dbReference>
<keyword evidence="2" id="KW-0813">Transport</keyword>
<feature type="transmembrane region" description="Helical" evidence="7">
    <location>
        <begin position="27"/>
        <end position="44"/>
    </location>
</feature>
<evidence type="ECO:0000313" key="10">
    <source>
        <dbReference type="Proteomes" id="UP000199626"/>
    </source>
</evidence>
<feature type="domain" description="RCK C-terminal" evidence="8">
    <location>
        <begin position="297"/>
        <end position="383"/>
    </location>
</feature>
<feature type="transmembrane region" description="Helical" evidence="7">
    <location>
        <begin position="530"/>
        <end position="547"/>
    </location>
</feature>
<feature type="transmembrane region" description="Helical" evidence="7">
    <location>
        <begin position="5"/>
        <end position="21"/>
    </location>
</feature>
<dbReference type="GO" id="GO:0006813">
    <property type="term" value="P:potassium ion transport"/>
    <property type="evidence" value="ECO:0007669"/>
    <property type="project" value="InterPro"/>
</dbReference>
<feature type="transmembrane region" description="Helical" evidence="7">
    <location>
        <begin position="398"/>
        <end position="415"/>
    </location>
</feature>
<keyword evidence="4" id="KW-0677">Repeat</keyword>
<sequence>MIDQLLIGAVILGALILFVWGRWRYDLVAMFALLVAAVLGLIPANEVFSGFGNAAVITVAAVLIISHALWHSGTVDALAMLLQRADRGLATQMILLTGITAVCSAFVSNTGTMAIMIPIALHLTRNGRSHASTVLMPMAFGSLLGGTISLIGTPTNILIAEIRHDVIGEAYRMFDFAPVGLSITVIGLVFMWLTSRWLVPISGQQRQQQAAYGMGEYLTELWVPQGSSSIDTTLYEFENKLPDRFVVLAIKRGKELITPPRPYQRIKAEDILIVKSTTETLQRLLDITQLELNAEEALAERFLISDEIHVVEGVVGPNSRLIGRSAADLRLRHRFGVNVLGVAREGQGLQSTLANIRFKPGDVLLLHGDAEILADLFRRFGCYPLARRSLRLGASKRMLTPLLFFFVAIVTSALGWVSVPVAFTAAAGAMVVTNIIPLRELYENIDWPIVVLLAATLPLGSALERTGAAQTLAQGVLWLGQGAPLAVALALLLLLTIALSNVVNNAATAVLMAPIALNMAAGLGVSADPFLMTVALGAALPFILPIGHQANILVMGPGGYKFSDYWRLGFPLTLLVVVTAVPLILWFWPPTG</sequence>
<feature type="transmembrane region" description="Helical" evidence="7">
    <location>
        <begin position="475"/>
        <end position="499"/>
    </location>
</feature>
<evidence type="ECO:0000256" key="7">
    <source>
        <dbReference type="SAM" id="Phobius"/>
    </source>
</evidence>
<dbReference type="InterPro" id="IPR051679">
    <property type="entry name" value="DASS-Related_Transporters"/>
</dbReference>
<dbReference type="PANTHER" id="PTHR43652:SF2">
    <property type="entry name" value="BASIC AMINO ACID ANTIPORTER YFCC-RELATED"/>
    <property type="match status" value="1"/>
</dbReference>
<organism evidence="9 10">
    <name type="scientific">Pseudidiomarina indica</name>
    <dbReference type="NCBI Taxonomy" id="1159017"/>
    <lineage>
        <taxon>Bacteria</taxon>
        <taxon>Pseudomonadati</taxon>
        <taxon>Pseudomonadota</taxon>
        <taxon>Gammaproteobacteria</taxon>
        <taxon>Alteromonadales</taxon>
        <taxon>Idiomarinaceae</taxon>
        <taxon>Pseudidiomarina</taxon>
    </lineage>
</organism>
<evidence type="ECO:0000256" key="4">
    <source>
        <dbReference type="ARBA" id="ARBA00022737"/>
    </source>
</evidence>
<dbReference type="Gene3D" id="3.30.70.1450">
    <property type="entry name" value="Regulator of K+ conductance, C-terminal domain"/>
    <property type="match status" value="2"/>
</dbReference>
<feature type="domain" description="RCK C-terminal" evidence="8">
    <location>
        <begin position="206"/>
        <end position="290"/>
    </location>
</feature>
<gene>
    <name evidence="9" type="ORF">SAMN02927930_01313</name>
</gene>
<keyword evidence="3 7" id="KW-0812">Transmembrane</keyword>
<feature type="transmembrane region" description="Helical" evidence="7">
    <location>
        <begin position="90"/>
        <end position="123"/>
    </location>
</feature>
<proteinExistence type="predicted"/>
<dbReference type="AlphaFoldDB" id="A0A1G6CMI0"/>
<dbReference type="GO" id="GO:0005886">
    <property type="term" value="C:plasma membrane"/>
    <property type="evidence" value="ECO:0007669"/>
    <property type="project" value="TreeGrafter"/>
</dbReference>
<dbReference type="PANTHER" id="PTHR43652">
    <property type="entry name" value="BASIC AMINO ACID ANTIPORTER YFCC-RELATED"/>
    <property type="match status" value="1"/>
</dbReference>
<dbReference type="InterPro" id="IPR006037">
    <property type="entry name" value="RCK_C"/>
</dbReference>
<dbReference type="Proteomes" id="UP000199626">
    <property type="component" value="Unassembled WGS sequence"/>
</dbReference>
<evidence type="ECO:0000256" key="3">
    <source>
        <dbReference type="ARBA" id="ARBA00022692"/>
    </source>
</evidence>
<reference evidence="10" key="1">
    <citation type="submission" date="2016-10" db="EMBL/GenBank/DDBJ databases">
        <authorList>
            <person name="Varghese N."/>
            <person name="Submissions S."/>
        </authorList>
    </citation>
    <scope>NUCLEOTIDE SEQUENCE [LARGE SCALE GENOMIC DNA]</scope>
    <source>
        <strain evidence="10">CGMCC 1.10824</strain>
    </source>
</reference>
<protein>
    <submittedName>
        <fullName evidence="9">Di-and tricarboxylate transporter</fullName>
    </submittedName>
</protein>
<dbReference type="RefSeq" id="WP_092593025.1">
    <property type="nucleotide sequence ID" value="NZ_FMXN01000006.1"/>
</dbReference>
<feature type="transmembrane region" description="Helical" evidence="7">
    <location>
        <begin position="445"/>
        <end position="463"/>
    </location>
</feature>
<evidence type="ECO:0000313" key="9">
    <source>
        <dbReference type="EMBL" id="SDB34089.1"/>
    </source>
</evidence>
<keyword evidence="10" id="KW-1185">Reference proteome</keyword>
<dbReference type="STRING" id="1159017.SAMN02927930_01313"/>
<feature type="transmembrane region" description="Helical" evidence="7">
    <location>
        <begin position="568"/>
        <end position="588"/>
    </location>
</feature>
<evidence type="ECO:0000259" key="8">
    <source>
        <dbReference type="PROSITE" id="PS51202"/>
    </source>
</evidence>
<dbReference type="GO" id="GO:0008324">
    <property type="term" value="F:monoatomic cation transmembrane transporter activity"/>
    <property type="evidence" value="ECO:0007669"/>
    <property type="project" value="InterPro"/>
</dbReference>